<feature type="binding site" evidence="5">
    <location>
        <position position="76"/>
    </location>
    <ligand>
        <name>Zn(2+)</name>
        <dbReference type="ChEBI" id="CHEBI:29105"/>
    </ligand>
</feature>
<dbReference type="InterPro" id="IPR000688">
    <property type="entry name" value="HypA/HybF"/>
</dbReference>
<dbReference type="HAMAP" id="MF_00213">
    <property type="entry name" value="HypA_HybF"/>
    <property type="match status" value="1"/>
</dbReference>
<evidence type="ECO:0000256" key="1">
    <source>
        <dbReference type="ARBA" id="ARBA00010748"/>
    </source>
</evidence>
<dbReference type="GO" id="GO:0051604">
    <property type="term" value="P:protein maturation"/>
    <property type="evidence" value="ECO:0007669"/>
    <property type="project" value="InterPro"/>
</dbReference>
<keyword evidence="2 5" id="KW-0533">Nickel</keyword>
<evidence type="ECO:0000313" key="7">
    <source>
        <dbReference type="RefSeq" id="WP_028309986.1"/>
    </source>
</evidence>
<dbReference type="InterPro" id="IPR020538">
    <property type="entry name" value="Hydgase_Ni_incorp_HypA/HybF_CS"/>
</dbReference>
<dbReference type="PROSITE" id="PS01249">
    <property type="entry name" value="HYPA"/>
    <property type="match status" value="1"/>
</dbReference>
<feature type="binding site" evidence="5">
    <location>
        <position position="2"/>
    </location>
    <ligand>
        <name>Ni(2+)</name>
        <dbReference type="ChEBI" id="CHEBI:49786"/>
    </ligand>
</feature>
<evidence type="ECO:0000256" key="2">
    <source>
        <dbReference type="ARBA" id="ARBA00022596"/>
    </source>
</evidence>
<dbReference type="Gene3D" id="3.30.2320.80">
    <property type="match status" value="1"/>
</dbReference>
<dbReference type="NCBIfam" id="TIGR00100">
    <property type="entry name" value="hypA"/>
    <property type="match status" value="1"/>
</dbReference>
<feature type="binding site" evidence="5">
    <location>
        <position position="73"/>
    </location>
    <ligand>
        <name>Zn(2+)</name>
        <dbReference type="ChEBI" id="CHEBI:29105"/>
    </ligand>
</feature>
<reference evidence="7" key="1">
    <citation type="journal article" date="2002" name="J. Bacteriol.">
        <title>Network of hydrogenase maturation in Escherichia coli: role of accessory proteins HypA and HybF.</title>
        <authorList>
            <person name="Hube M."/>
            <person name="Blokesch M."/>
            <person name="Bock A."/>
        </authorList>
    </citation>
    <scope>NUCLEOTIDE SEQUENCE</scope>
</reference>
<gene>
    <name evidence="5 7" type="primary">hypA</name>
</gene>
<evidence type="ECO:0000256" key="3">
    <source>
        <dbReference type="ARBA" id="ARBA00022723"/>
    </source>
</evidence>
<evidence type="ECO:0000256" key="5">
    <source>
        <dbReference type="HAMAP-Rule" id="MF_00213"/>
    </source>
</evidence>
<dbReference type="PIRSF" id="PIRSF004761">
    <property type="entry name" value="Hydrgn_mat_HypA"/>
    <property type="match status" value="1"/>
</dbReference>
<dbReference type="GO" id="GO:0008270">
    <property type="term" value="F:zinc ion binding"/>
    <property type="evidence" value="ECO:0007669"/>
    <property type="project" value="UniProtKB-UniRule"/>
</dbReference>
<keyword evidence="6" id="KW-1185">Reference proteome</keyword>
<accession>A0A8B6X0U7</accession>
<evidence type="ECO:0000256" key="4">
    <source>
        <dbReference type="ARBA" id="ARBA00022833"/>
    </source>
</evidence>
<keyword evidence="3 5" id="KW-0479">Metal-binding</keyword>
<evidence type="ECO:0000313" key="6">
    <source>
        <dbReference type="Proteomes" id="UP000675920"/>
    </source>
</evidence>
<feature type="binding site" evidence="5">
    <location>
        <position position="89"/>
    </location>
    <ligand>
        <name>Zn(2+)</name>
        <dbReference type="ChEBI" id="CHEBI:29105"/>
    </ligand>
</feature>
<keyword evidence="4 5" id="KW-0862">Zinc</keyword>
<protein>
    <recommendedName>
        <fullName evidence="5">Hydrogenase maturation factor HypA</fullName>
    </recommendedName>
</protein>
<dbReference type="RefSeq" id="WP_028309986.1">
    <property type="nucleotide sequence ID" value="NZ_AXWS01000004.1"/>
</dbReference>
<reference evidence="7" key="2">
    <citation type="submission" date="2025-08" db="UniProtKB">
        <authorList>
            <consortium name="RefSeq"/>
        </authorList>
    </citation>
    <scope>IDENTIFICATION</scope>
</reference>
<dbReference type="PANTHER" id="PTHR34535">
    <property type="entry name" value="HYDROGENASE MATURATION FACTOR HYPA"/>
    <property type="match status" value="1"/>
</dbReference>
<sequence length="124" mass="13000">MHEVSLAGGVLRIVEDAQAREGFAAVTRLVLGVGVLAGVEVRALRFALEGLAPGTVLDGANIVIEEEPARAWCLGCDSSVEIRSRLDACPSCGSHRLQPTGGTELRVTDLIVRDAAPPAITIEE</sequence>
<dbReference type="Pfam" id="PF01155">
    <property type="entry name" value="HypA"/>
    <property type="match status" value="1"/>
</dbReference>
<feature type="binding site" evidence="5">
    <location>
        <position position="92"/>
    </location>
    <ligand>
        <name>Zn(2+)</name>
        <dbReference type="ChEBI" id="CHEBI:29105"/>
    </ligand>
</feature>
<dbReference type="PANTHER" id="PTHR34535:SF3">
    <property type="entry name" value="HYDROGENASE MATURATION FACTOR HYPA"/>
    <property type="match status" value="1"/>
</dbReference>
<dbReference type="OrthoDB" id="288014at2"/>
<proteinExistence type="inferred from homology"/>
<dbReference type="AlphaFoldDB" id="A0A8B6X0U7"/>
<dbReference type="GO" id="GO:0016151">
    <property type="term" value="F:nickel cation binding"/>
    <property type="evidence" value="ECO:0007669"/>
    <property type="project" value="UniProtKB-UniRule"/>
</dbReference>
<name>A0A8B6X0U7_9BURK</name>
<dbReference type="Proteomes" id="UP000675920">
    <property type="component" value="Unplaced"/>
</dbReference>
<comment type="function">
    <text evidence="5">Involved in the maturation of [NiFe] hydrogenases. Required for nickel insertion into the metal center of the hydrogenase.</text>
</comment>
<organism evidence="6 7">
    <name type="scientific">Derxia gummosa DSM 723</name>
    <dbReference type="NCBI Taxonomy" id="1121388"/>
    <lineage>
        <taxon>Bacteria</taxon>
        <taxon>Pseudomonadati</taxon>
        <taxon>Pseudomonadota</taxon>
        <taxon>Betaproteobacteria</taxon>
        <taxon>Burkholderiales</taxon>
        <taxon>Alcaligenaceae</taxon>
        <taxon>Derxia</taxon>
    </lineage>
</organism>
<comment type="similarity">
    <text evidence="1 5">Belongs to the HypA/HybF family.</text>
</comment>